<keyword evidence="1" id="KW-0812">Transmembrane</keyword>
<reference evidence="2 3" key="1">
    <citation type="submission" date="2024-03" db="EMBL/GenBank/DDBJ databases">
        <title>Human intestinal bacterial collection.</title>
        <authorList>
            <person name="Pauvert C."/>
            <person name="Hitch T.C.A."/>
            <person name="Clavel T."/>
        </authorList>
    </citation>
    <scope>NUCLEOTIDE SEQUENCE [LARGE SCALE GENOMIC DNA]</scope>
    <source>
        <strain evidence="2 3">CLA-SR-H021</strain>
    </source>
</reference>
<name>A0ABV1DFQ6_9FIRM</name>
<feature type="non-terminal residue" evidence="2">
    <location>
        <position position="153"/>
    </location>
</feature>
<comment type="caution">
    <text evidence="2">The sequence shown here is derived from an EMBL/GenBank/DDBJ whole genome shotgun (WGS) entry which is preliminary data.</text>
</comment>
<feature type="transmembrane region" description="Helical" evidence="1">
    <location>
        <begin position="20"/>
        <end position="38"/>
    </location>
</feature>
<evidence type="ECO:0000313" key="3">
    <source>
        <dbReference type="Proteomes" id="UP001454086"/>
    </source>
</evidence>
<evidence type="ECO:0000256" key="1">
    <source>
        <dbReference type="SAM" id="Phobius"/>
    </source>
</evidence>
<keyword evidence="3" id="KW-1185">Reference proteome</keyword>
<keyword evidence="1" id="KW-0472">Membrane</keyword>
<keyword evidence="1" id="KW-1133">Transmembrane helix</keyword>
<accession>A0ABV1DFQ6</accession>
<dbReference type="EMBL" id="JBBMFM010000300">
    <property type="protein sequence ID" value="MEQ2429205.1"/>
    <property type="molecule type" value="Genomic_DNA"/>
</dbReference>
<gene>
    <name evidence="2" type="ORF">WMQ36_30015</name>
</gene>
<dbReference type="Proteomes" id="UP001454086">
    <property type="component" value="Unassembled WGS sequence"/>
</dbReference>
<feature type="transmembrane region" description="Helical" evidence="1">
    <location>
        <begin position="53"/>
        <end position="74"/>
    </location>
</feature>
<proteinExistence type="predicted"/>
<evidence type="ECO:0000313" key="2">
    <source>
        <dbReference type="EMBL" id="MEQ2429205.1"/>
    </source>
</evidence>
<protein>
    <submittedName>
        <fullName evidence="2">Uncharacterized protein</fullName>
    </submittedName>
</protein>
<sequence length="153" mass="16801">MDHGYLAQESERVNRATRKMFYKLLIVFACALAIIYLLGKDSINFNDISYGSISFYLIIIIGLVLVCTVIKLIATGRTARNGDNLFLPYKDNTQEAAGRIIDGEALEGKILVEEYIDKFSDPAKASGEKIVLMPSYLLLCGVKGGPKGTSKVT</sequence>
<organism evidence="2 3">
    <name type="scientific">Enterocloster hominis</name>
    <name type="common">ex Hitch et al. 2024</name>
    <dbReference type="NCBI Taxonomy" id="1917870"/>
    <lineage>
        <taxon>Bacteria</taxon>
        <taxon>Bacillati</taxon>
        <taxon>Bacillota</taxon>
        <taxon>Clostridia</taxon>
        <taxon>Lachnospirales</taxon>
        <taxon>Lachnospiraceae</taxon>
        <taxon>Enterocloster</taxon>
    </lineage>
</organism>